<evidence type="ECO:0000256" key="7">
    <source>
        <dbReference type="ARBA" id="ARBA00022737"/>
    </source>
</evidence>
<keyword evidence="7" id="KW-0677">Repeat</keyword>
<keyword evidence="13" id="KW-1185">Reference proteome</keyword>
<evidence type="ECO:0000256" key="10">
    <source>
        <dbReference type="ARBA" id="ARBA00023170"/>
    </source>
</evidence>
<keyword evidence="6" id="KW-0732">Signal</keyword>
<evidence type="ECO:0000256" key="4">
    <source>
        <dbReference type="ARBA" id="ARBA00022614"/>
    </source>
</evidence>
<dbReference type="PRINTS" id="PR00019">
    <property type="entry name" value="LEURICHRPT"/>
</dbReference>
<dbReference type="PANTHER" id="PTHR48062">
    <property type="entry name" value="RECEPTOR-LIKE PROTEIN 14"/>
    <property type="match status" value="1"/>
</dbReference>
<evidence type="ECO:0000256" key="1">
    <source>
        <dbReference type="ARBA" id="ARBA00004236"/>
    </source>
</evidence>
<keyword evidence="8" id="KW-1133">Transmembrane helix</keyword>
<evidence type="ECO:0000256" key="9">
    <source>
        <dbReference type="ARBA" id="ARBA00023136"/>
    </source>
</evidence>
<keyword evidence="4" id="KW-0433">Leucine-rich repeat</keyword>
<sequence>ELPPSIAAKRKLLSLDLSFNNLSGEFPKELLGNDEFTGGLITKKEFYAGMETFDVSNNKMTGKHPNGLAATTILLRANFRAKAVELIYSFSWSEAGYDFVKPLRELYDSRSLMGSVLLEDKKHSELDFSNNNLTGVMEFRAIDALNLSHNHLTRLIPVSLSNLSQLEIAHNNLSGRVPGKGQFAAFDINSYEGNPFLYGLPSEKNHTKVVETPLPPIETEEKWYEID</sequence>
<dbReference type="AlphaFoldDB" id="A0A7J8TSS0"/>
<reference evidence="12 13" key="1">
    <citation type="journal article" date="2019" name="Genome Biol. Evol.">
        <title>Insights into the evolution of the New World diploid cottons (Gossypium, subgenus Houzingenia) based on genome sequencing.</title>
        <authorList>
            <person name="Grover C.E."/>
            <person name="Arick M.A. 2nd"/>
            <person name="Thrash A."/>
            <person name="Conover J.L."/>
            <person name="Sanders W.S."/>
            <person name="Peterson D.G."/>
            <person name="Frelichowski J.E."/>
            <person name="Scheffler J.A."/>
            <person name="Scheffler B.E."/>
            <person name="Wendel J.F."/>
        </authorList>
    </citation>
    <scope>NUCLEOTIDE SEQUENCE [LARGE SCALE GENOMIC DNA]</scope>
    <source>
        <strain evidence="12">57</strain>
        <tissue evidence="12">Leaf</tissue>
    </source>
</reference>
<proteinExistence type="inferred from homology"/>
<name>A0A7J8TSS0_9ROSI</name>
<accession>A0A7J8TSS0</accession>
<evidence type="ECO:0000256" key="3">
    <source>
        <dbReference type="ARBA" id="ARBA00022475"/>
    </source>
</evidence>
<organism evidence="12 13">
    <name type="scientific">Gossypium klotzschianum</name>
    <dbReference type="NCBI Taxonomy" id="34286"/>
    <lineage>
        <taxon>Eukaryota</taxon>
        <taxon>Viridiplantae</taxon>
        <taxon>Streptophyta</taxon>
        <taxon>Embryophyta</taxon>
        <taxon>Tracheophyta</taxon>
        <taxon>Spermatophyta</taxon>
        <taxon>Magnoliopsida</taxon>
        <taxon>eudicotyledons</taxon>
        <taxon>Gunneridae</taxon>
        <taxon>Pentapetalae</taxon>
        <taxon>rosids</taxon>
        <taxon>malvids</taxon>
        <taxon>Malvales</taxon>
        <taxon>Malvaceae</taxon>
        <taxon>Malvoideae</taxon>
        <taxon>Gossypium</taxon>
    </lineage>
</organism>
<evidence type="ECO:0000256" key="11">
    <source>
        <dbReference type="ARBA" id="ARBA00037847"/>
    </source>
</evidence>
<dbReference type="InterPro" id="IPR051502">
    <property type="entry name" value="RLP_Defense_Trigger"/>
</dbReference>
<keyword evidence="5" id="KW-0812">Transmembrane</keyword>
<evidence type="ECO:0000256" key="5">
    <source>
        <dbReference type="ARBA" id="ARBA00022692"/>
    </source>
</evidence>
<dbReference type="EMBL" id="JABFAB010000002">
    <property type="protein sequence ID" value="MBA0641210.1"/>
    <property type="molecule type" value="Genomic_DNA"/>
</dbReference>
<keyword evidence="3" id="KW-1003">Cell membrane</keyword>
<keyword evidence="9" id="KW-0472">Membrane</keyword>
<feature type="non-terminal residue" evidence="12">
    <location>
        <position position="227"/>
    </location>
</feature>
<dbReference type="Proteomes" id="UP000593573">
    <property type="component" value="Unassembled WGS sequence"/>
</dbReference>
<evidence type="ECO:0000256" key="6">
    <source>
        <dbReference type="ARBA" id="ARBA00022729"/>
    </source>
</evidence>
<feature type="non-terminal residue" evidence="12">
    <location>
        <position position="1"/>
    </location>
</feature>
<keyword evidence="10" id="KW-0675">Receptor</keyword>
<evidence type="ECO:0000313" key="12">
    <source>
        <dbReference type="EMBL" id="MBA0641210.1"/>
    </source>
</evidence>
<evidence type="ECO:0000313" key="13">
    <source>
        <dbReference type="Proteomes" id="UP000593573"/>
    </source>
</evidence>
<gene>
    <name evidence="12" type="ORF">Goklo_025784</name>
</gene>
<comment type="subcellular location">
    <subcellularLocation>
        <location evidence="1">Cell membrane</location>
    </subcellularLocation>
    <subcellularLocation>
        <location evidence="11">Endomembrane system</location>
        <topology evidence="11">Single-pass membrane protein</topology>
    </subcellularLocation>
</comment>
<dbReference type="InterPro" id="IPR032675">
    <property type="entry name" value="LRR_dom_sf"/>
</dbReference>
<evidence type="ECO:0000256" key="2">
    <source>
        <dbReference type="ARBA" id="ARBA00009592"/>
    </source>
</evidence>
<dbReference type="Gene3D" id="3.80.10.10">
    <property type="entry name" value="Ribonuclease Inhibitor"/>
    <property type="match status" value="2"/>
</dbReference>
<dbReference type="Pfam" id="PF00560">
    <property type="entry name" value="LRR_1"/>
    <property type="match status" value="2"/>
</dbReference>
<evidence type="ECO:0000256" key="8">
    <source>
        <dbReference type="ARBA" id="ARBA00022989"/>
    </source>
</evidence>
<dbReference type="SUPFAM" id="SSF52058">
    <property type="entry name" value="L domain-like"/>
    <property type="match status" value="1"/>
</dbReference>
<dbReference type="OrthoDB" id="982460at2759"/>
<comment type="caution">
    <text evidence="12">The sequence shown here is derived from an EMBL/GenBank/DDBJ whole genome shotgun (WGS) entry which is preliminary data.</text>
</comment>
<dbReference type="GO" id="GO:0005886">
    <property type="term" value="C:plasma membrane"/>
    <property type="evidence" value="ECO:0007669"/>
    <property type="project" value="UniProtKB-SubCell"/>
</dbReference>
<dbReference type="InterPro" id="IPR001611">
    <property type="entry name" value="Leu-rich_rpt"/>
</dbReference>
<comment type="similarity">
    <text evidence="2">Belongs to the RLP family.</text>
</comment>
<dbReference type="PANTHER" id="PTHR48062:SF52">
    <property type="entry name" value="RECEPTOR-LIKE PROTEIN 8-RELATED"/>
    <property type="match status" value="1"/>
</dbReference>
<protein>
    <submittedName>
        <fullName evidence="12">Uncharacterized protein</fullName>
    </submittedName>
</protein>